<sequence length="334" mass="36699">MTSSSVGTDAFPLTERVVANGDVTLRVIEQGSGPAVLFCHGFPETADTWRSQMLAVARAGYRAVALDMRGHGASSAPVDPALYTSLHTVGDLIAVLDTLDIEAAVIVGHDWGADHAQRAAVMRPDRVRAIVSMSIPFAPRGEMSHWDALRAEGLGDRYYALDMLRDDADSDFPPTADTVASILYWLSASPDPGEGWDPIDARRSMLRPAPDPAPAWIDPEYLDRLVGAIGRSGFRGGLNHYRAVQASFDLTAAFRNVVITQPSLYIWGADDGLSRFFHPETPTLSELRHAQPGLVDQIRLEGVGHWIHQEAPSRLNEAILGFLEHLDWSEERWW</sequence>
<dbReference type="PRINTS" id="PR00111">
    <property type="entry name" value="ABHYDROLASE"/>
</dbReference>
<comment type="caution">
    <text evidence="3">The sequence shown here is derived from an EMBL/GenBank/DDBJ whole genome shotgun (WGS) entry which is preliminary data.</text>
</comment>
<evidence type="ECO:0000313" key="4">
    <source>
        <dbReference type="Proteomes" id="UP000274909"/>
    </source>
</evidence>
<dbReference type="Proteomes" id="UP000274909">
    <property type="component" value="Unassembled WGS sequence"/>
</dbReference>
<keyword evidence="1 3" id="KW-0378">Hydrolase</keyword>
<keyword evidence="4" id="KW-1185">Reference proteome</keyword>
<dbReference type="InterPro" id="IPR029058">
    <property type="entry name" value="AB_hydrolase_fold"/>
</dbReference>
<evidence type="ECO:0000256" key="1">
    <source>
        <dbReference type="ARBA" id="ARBA00022801"/>
    </source>
</evidence>
<dbReference type="AlphaFoldDB" id="A0A433JPN3"/>
<gene>
    <name evidence="3" type="ORF">ELQ94_14125</name>
</gene>
<dbReference type="EMBL" id="RZGZ01000004">
    <property type="protein sequence ID" value="RUQ98156.1"/>
    <property type="molecule type" value="Genomic_DNA"/>
</dbReference>
<name>A0A433JPN3_9MICO</name>
<dbReference type="Gene3D" id="3.40.50.1820">
    <property type="entry name" value="alpha/beta hydrolase"/>
    <property type="match status" value="1"/>
</dbReference>
<evidence type="ECO:0000259" key="2">
    <source>
        <dbReference type="Pfam" id="PF00561"/>
    </source>
</evidence>
<dbReference type="OrthoDB" id="2987348at2"/>
<dbReference type="InterPro" id="IPR000073">
    <property type="entry name" value="AB_hydrolase_1"/>
</dbReference>
<dbReference type="PRINTS" id="PR00412">
    <property type="entry name" value="EPOXHYDRLASE"/>
</dbReference>
<dbReference type="SUPFAM" id="SSF53474">
    <property type="entry name" value="alpha/beta-Hydrolases"/>
    <property type="match status" value="1"/>
</dbReference>
<evidence type="ECO:0000313" key="3">
    <source>
        <dbReference type="EMBL" id="RUQ98156.1"/>
    </source>
</evidence>
<organism evidence="3 4">
    <name type="scientific">Labedella endophytica</name>
    <dbReference type="NCBI Taxonomy" id="1523160"/>
    <lineage>
        <taxon>Bacteria</taxon>
        <taxon>Bacillati</taxon>
        <taxon>Actinomycetota</taxon>
        <taxon>Actinomycetes</taxon>
        <taxon>Micrococcales</taxon>
        <taxon>Microbacteriaceae</taxon>
        <taxon>Labedella</taxon>
    </lineage>
</organism>
<dbReference type="InterPro" id="IPR000639">
    <property type="entry name" value="Epox_hydrolase-like"/>
</dbReference>
<proteinExistence type="predicted"/>
<dbReference type="GO" id="GO:0016787">
    <property type="term" value="F:hydrolase activity"/>
    <property type="evidence" value="ECO:0007669"/>
    <property type="project" value="UniProtKB-KW"/>
</dbReference>
<dbReference type="RefSeq" id="WP_127051009.1">
    <property type="nucleotide sequence ID" value="NZ_RZGZ01000004.1"/>
</dbReference>
<protein>
    <submittedName>
        <fullName evidence="3">Alpha/beta hydrolase</fullName>
    </submittedName>
</protein>
<feature type="domain" description="AB hydrolase-1" evidence="2">
    <location>
        <begin position="34"/>
        <end position="310"/>
    </location>
</feature>
<accession>A0A433JPN3</accession>
<reference evidence="3 4" key="1">
    <citation type="submission" date="2018-12" db="EMBL/GenBank/DDBJ databases">
        <authorList>
            <person name="Li F."/>
        </authorList>
    </citation>
    <scope>NUCLEOTIDE SEQUENCE [LARGE SCALE GENOMIC DNA]</scope>
    <source>
        <strain evidence="3 4">EGI 6500705</strain>
    </source>
</reference>
<dbReference type="Pfam" id="PF00561">
    <property type="entry name" value="Abhydrolase_1"/>
    <property type="match status" value="1"/>
</dbReference>
<dbReference type="PANTHER" id="PTHR43329">
    <property type="entry name" value="EPOXIDE HYDROLASE"/>
    <property type="match status" value="1"/>
</dbReference>